<name>F1T631_9ACTN</name>
<reference evidence="1 2" key="1">
    <citation type="submission" date="2011-02" db="EMBL/GenBank/DDBJ databases">
        <authorList>
            <person name="Muzny D."/>
            <person name="Qin X."/>
            <person name="Buhay C."/>
            <person name="Dugan-Rocha S."/>
            <person name="Ding Y."/>
            <person name="Chen G."/>
            <person name="Hawes A."/>
            <person name="Holder M."/>
            <person name="Jhangiani S."/>
            <person name="Johnson A."/>
            <person name="Khan Z."/>
            <person name="Li Z."/>
            <person name="Liu W."/>
            <person name="Liu X."/>
            <person name="Perez L."/>
            <person name="Shen H."/>
            <person name="Wang Q."/>
            <person name="Watt J."/>
            <person name="Xi L."/>
            <person name="Xin Y."/>
            <person name="Zhou J."/>
            <person name="Deng J."/>
            <person name="Jiang H."/>
            <person name="Liu Y."/>
            <person name="Qu J."/>
            <person name="Song X.-Z."/>
            <person name="Zhang L."/>
            <person name="Villasana D."/>
            <person name="Johnson A."/>
            <person name="Liu J."/>
            <person name="Liyanage D."/>
            <person name="Lorensuhewa L."/>
            <person name="Robinson T."/>
            <person name="Song A."/>
            <person name="Song B.-B."/>
            <person name="Dinh H."/>
            <person name="Thornton R."/>
            <person name="Coyle M."/>
            <person name="Francisco L."/>
            <person name="Jackson L."/>
            <person name="Javaid M."/>
            <person name="Korchina V."/>
            <person name="Kovar C."/>
            <person name="Mata R."/>
            <person name="Mathew T."/>
            <person name="Ngo R."/>
            <person name="Nguyen L."/>
            <person name="Nguyen N."/>
            <person name="Okwuonu G."/>
            <person name="Ongeri F."/>
            <person name="Pham C."/>
            <person name="Simmons D."/>
            <person name="Wilczek-Boney K."/>
            <person name="Hale W."/>
            <person name="Jakkamsetti A."/>
            <person name="Pham P."/>
            <person name="Ruth R."/>
            <person name="San Lucas F."/>
            <person name="Warren J."/>
            <person name="Zhang J."/>
            <person name="Zhao Z."/>
            <person name="Zhou C."/>
            <person name="Zhu D."/>
            <person name="Lee S."/>
            <person name="Bess C."/>
            <person name="Blankenburg K."/>
            <person name="Forbes L."/>
            <person name="Fu Q."/>
            <person name="Gubbala S."/>
            <person name="Hirani K."/>
            <person name="Jayaseelan J.C."/>
            <person name="Lara F."/>
            <person name="Munidasa M."/>
            <person name="Palculict T."/>
            <person name="Patil S."/>
            <person name="Pu L.-L."/>
            <person name="Saada N."/>
            <person name="Tang L."/>
            <person name="Weissenberger G."/>
            <person name="Zhu Y."/>
            <person name="Hemphill L."/>
            <person name="Shang Y."/>
            <person name="Youmans B."/>
            <person name="Ayvaz T."/>
            <person name="Ross M."/>
            <person name="Santibanez J."/>
            <person name="Aqrawi P."/>
            <person name="Gross S."/>
            <person name="Joshi V."/>
            <person name="Fowler G."/>
            <person name="Nazareth L."/>
            <person name="Reid J."/>
            <person name="Worley K."/>
            <person name="Petrosino J."/>
            <person name="Highlander S."/>
            <person name="Gibbs R."/>
        </authorList>
    </citation>
    <scope>NUCLEOTIDE SEQUENCE [LARGE SCALE GENOMIC DNA]</scope>
    <source>
        <strain evidence="1 2">DSM 15829</strain>
    </source>
</reference>
<keyword evidence="2" id="KW-1185">Reference proteome</keyword>
<dbReference type="GeneID" id="93210583"/>
<protein>
    <recommendedName>
        <fullName evidence="3">Phospholipase C/D domain-containing protein</fullName>
    </recommendedName>
</protein>
<evidence type="ECO:0000313" key="2">
    <source>
        <dbReference type="Proteomes" id="UP000005947"/>
    </source>
</evidence>
<proteinExistence type="predicted"/>
<sequence length="228" mass="26701">MPSWNVHIAHALRVLNKHPKQDLGIHNEQAFVFGCLLPDLYVGYMVKPLTKKIAYMKTHFADPSQVPLPDYDRFETEFVPHDKALYTHEHPQDVLLGAWCHLMADHTYNAATRVFLAEHHIPRGERARIGKQGDLDLFGKTMDIDIHIELAQALIQQCRAFKQYEIDIDDVRRACEVVDEIVASNKREHIYGHPHYVMLNQEFFDTTFERVDHLMEQKLLEYAHKRYS</sequence>
<comment type="caution">
    <text evidence="1">The sequence shown here is derived from an EMBL/GenBank/DDBJ whole genome shotgun (WGS) entry which is preliminary data.</text>
</comment>
<dbReference type="AlphaFoldDB" id="F1T631"/>
<organism evidence="1 2">
    <name type="scientific">Fannyhessea vaginae DSM 15829</name>
    <dbReference type="NCBI Taxonomy" id="525256"/>
    <lineage>
        <taxon>Bacteria</taxon>
        <taxon>Bacillati</taxon>
        <taxon>Actinomycetota</taxon>
        <taxon>Coriobacteriia</taxon>
        <taxon>Coriobacteriales</taxon>
        <taxon>Atopobiaceae</taxon>
        <taxon>Fannyhessea</taxon>
    </lineage>
</organism>
<dbReference type="RefSeq" id="WP_006303127.1">
    <property type="nucleotide sequence ID" value="NZ_ACGK02000002.1"/>
</dbReference>
<evidence type="ECO:0000313" key="1">
    <source>
        <dbReference type="EMBL" id="EGF22936.1"/>
    </source>
</evidence>
<gene>
    <name evidence="1" type="ORF">HMPREF0091_10931</name>
</gene>
<evidence type="ECO:0008006" key="3">
    <source>
        <dbReference type="Google" id="ProtNLM"/>
    </source>
</evidence>
<dbReference type="Proteomes" id="UP000005947">
    <property type="component" value="Unassembled WGS sequence"/>
</dbReference>
<dbReference type="OrthoDB" id="3191416at2"/>
<dbReference type="EMBL" id="ACGK02000002">
    <property type="protein sequence ID" value="EGF22936.1"/>
    <property type="molecule type" value="Genomic_DNA"/>
</dbReference>
<accession>F1T631</accession>
<dbReference type="eggNOG" id="ENOG5033VX7">
    <property type="taxonomic scope" value="Bacteria"/>
</dbReference>